<organism evidence="4 5">
    <name type="scientific">Acorus calamus</name>
    <name type="common">Sweet flag</name>
    <dbReference type="NCBI Taxonomy" id="4465"/>
    <lineage>
        <taxon>Eukaryota</taxon>
        <taxon>Viridiplantae</taxon>
        <taxon>Streptophyta</taxon>
        <taxon>Embryophyta</taxon>
        <taxon>Tracheophyta</taxon>
        <taxon>Spermatophyta</taxon>
        <taxon>Magnoliopsida</taxon>
        <taxon>Liliopsida</taxon>
        <taxon>Acoraceae</taxon>
        <taxon>Acorus</taxon>
    </lineage>
</organism>
<dbReference type="PANTHER" id="PTHR45631">
    <property type="entry name" value="OS07G0107800 PROTEIN-RELATED"/>
    <property type="match status" value="1"/>
</dbReference>
<dbReference type="AlphaFoldDB" id="A0AAV9CJ99"/>
<keyword evidence="1" id="KW-0067">ATP-binding</keyword>
<feature type="compositionally biased region" description="Low complexity" evidence="2">
    <location>
        <begin position="1"/>
        <end position="18"/>
    </location>
</feature>
<feature type="domain" description="Protein kinase" evidence="3">
    <location>
        <begin position="51"/>
        <end position="123"/>
    </location>
</feature>
<protein>
    <submittedName>
        <fullName evidence="4">Nodulation receptor kinase</fullName>
    </submittedName>
</protein>
<dbReference type="Pfam" id="PF07714">
    <property type="entry name" value="PK_Tyr_Ser-Thr"/>
    <property type="match status" value="1"/>
</dbReference>
<feature type="binding site" evidence="1">
    <location>
        <position position="79"/>
    </location>
    <ligand>
        <name>ATP</name>
        <dbReference type="ChEBI" id="CHEBI:30616"/>
    </ligand>
</feature>
<dbReference type="InterPro" id="IPR011009">
    <property type="entry name" value="Kinase-like_dom_sf"/>
</dbReference>
<gene>
    <name evidence="4" type="primary">NORK</name>
    <name evidence="4" type="ORF">QJS10_CPB18g00940</name>
</gene>
<dbReference type="PROSITE" id="PS50011">
    <property type="entry name" value="PROTEIN_KINASE_DOM"/>
    <property type="match status" value="1"/>
</dbReference>
<name>A0AAV9CJ99_ACOCL</name>
<accession>A0AAV9CJ99</accession>
<dbReference type="PANTHER" id="PTHR45631:SF143">
    <property type="entry name" value="LEUCINE-RICH REPEAT PROTEIN KINASE"/>
    <property type="match status" value="1"/>
</dbReference>
<evidence type="ECO:0000256" key="1">
    <source>
        <dbReference type="PROSITE-ProRule" id="PRU10141"/>
    </source>
</evidence>
<evidence type="ECO:0000259" key="3">
    <source>
        <dbReference type="PROSITE" id="PS50011"/>
    </source>
</evidence>
<feature type="compositionally biased region" description="Polar residues" evidence="2">
    <location>
        <begin position="33"/>
        <end position="53"/>
    </location>
</feature>
<dbReference type="InterPro" id="IPR000719">
    <property type="entry name" value="Prot_kinase_dom"/>
</dbReference>
<dbReference type="InterPro" id="IPR017441">
    <property type="entry name" value="Protein_kinase_ATP_BS"/>
</dbReference>
<dbReference type="GO" id="GO:0004672">
    <property type="term" value="F:protein kinase activity"/>
    <property type="evidence" value="ECO:0007669"/>
    <property type="project" value="InterPro"/>
</dbReference>
<dbReference type="EMBL" id="JAUJYO010000018">
    <property type="protein sequence ID" value="KAK1289020.1"/>
    <property type="molecule type" value="Genomic_DNA"/>
</dbReference>
<proteinExistence type="predicted"/>
<reference evidence="4" key="2">
    <citation type="submission" date="2023-06" db="EMBL/GenBank/DDBJ databases">
        <authorList>
            <person name="Ma L."/>
            <person name="Liu K.-W."/>
            <person name="Li Z."/>
            <person name="Hsiao Y.-Y."/>
            <person name="Qi Y."/>
            <person name="Fu T."/>
            <person name="Tang G."/>
            <person name="Zhang D."/>
            <person name="Sun W.-H."/>
            <person name="Liu D.-K."/>
            <person name="Li Y."/>
            <person name="Chen G.-Z."/>
            <person name="Liu X.-D."/>
            <person name="Liao X.-Y."/>
            <person name="Jiang Y.-T."/>
            <person name="Yu X."/>
            <person name="Hao Y."/>
            <person name="Huang J."/>
            <person name="Zhao X.-W."/>
            <person name="Ke S."/>
            <person name="Chen Y.-Y."/>
            <person name="Wu W.-L."/>
            <person name="Hsu J.-L."/>
            <person name="Lin Y.-F."/>
            <person name="Huang M.-D."/>
            <person name="Li C.-Y."/>
            <person name="Huang L."/>
            <person name="Wang Z.-W."/>
            <person name="Zhao X."/>
            <person name="Zhong W.-Y."/>
            <person name="Peng D.-H."/>
            <person name="Ahmad S."/>
            <person name="Lan S."/>
            <person name="Zhang J.-S."/>
            <person name="Tsai W.-C."/>
            <person name="Van De Peer Y."/>
            <person name="Liu Z.-J."/>
        </authorList>
    </citation>
    <scope>NUCLEOTIDE SEQUENCE</scope>
    <source>
        <strain evidence="4">CP</strain>
        <tissue evidence="4">Leaves</tissue>
    </source>
</reference>
<keyword evidence="5" id="KW-1185">Reference proteome</keyword>
<feature type="region of interest" description="Disordered" evidence="2">
    <location>
        <begin position="1"/>
        <end position="53"/>
    </location>
</feature>
<evidence type="ECO:0000313" key="4">
    <source>
        <dbReference type="EMBL" id="KAK1289020.1"/>
    </source>
</evidence>
<keyword evidence="4" id="KW-0418">Kinase</keyword>
<keyword evidence="1" id="KW-0547">Nucleotide-binding</keyword>
<reference evidence="4" key="1">
    <citation type="journal article" date="2023" name="Nat. Commun.">
        <title>Diploid and tetraploid genomes of Acorus and the evolution of monocots.</title>
        <authorList>
            <person name="Ma L."/>
            <person name="Liu K.W."/>
            <person name="Li Z."/>
            <person name="Hsiao Y.Y."/>
            <person name="Qi Y."/>
            <person name="Fu T."/>
            <person name="Tang G.D."/>
            <person name="Zhang D."/>
            <person name="Sun W.H."/>
            <person name="Liu D.K."/>
            <person name="Li Y."/>
            <person name="Chen G.Z."/>
            <person name="Liu X.D."/>
            <person name="Liao X.Y."/>
            <person name="Jiang Y.T."/>
            <person name="Yu X."/>
            <person name="Hao Y."/>
            <person name="Huang J."/>
            <person name="Zhao X.W."/>
            <person name="Ke S."/>
            <person name="Chen Y.Y."/>
            <person name="Wu W.L."/>
            <person name="Hsu J.L."/>
            <person name="Lin Y.F."/>
            <person name="Huang M.D."/>
            <person name="Li C.Y."/>
            <person name="Huang L."/>
            <person name="Wang Z.W."/>
            <person name="Zhao X."/>
            <person name="Zhong W.Y."/>
            <person name="Peng D.H."/>
            <person name="Ahmad S."/>
            <person name="Lan S."/>
            <person name="Zhang J.S."/>
            <person name="Tsai W.C."/>
            <person name="Van de Peer Y."/>
            <person name="Liu Z.J."/>
        </authorList>
    </citation>
    <scope>NUCLEOTIDE SEQUENCE</scope>
    <source>
        <strain evidence="4">CP</strain>
    </source>
</reference>
<keyword evidence="4" id="KW-0675">Receptor</keyword>
<keyword evidence="4" id="KW-0808">Transferase</keyword>
<evidence type="ECO:0000256" key="2">
    <source>
        <dbReference type="SAM" id="MobiDB-lite"/>
    </source>
</evidence>
<dbReference type="Gene3D" id="3.30.200.20">
    <property type="entry name" value="Phosphorylase Kinase, domain 1"/>
    <property type="match status" value="1"/>
</dbReference>
<dbReference type="GO" id="GO:0005524">
    <property type="term" value="F:ATP binding"/>
    <property type="evidence" value="ECO:0007669"/>
    <property type="project" value="UniProtKB-UniRule"/>
</dbReference>
<dbReference type="SUPFAM" id="SSF56112">
    <property type="entry name" value="Protein kinase-like (PK-like)"/>
    <property type="match status" value="1"/>
</dbReference>
<sequence length="123" mass="13039">MNPAINSPNISISSSTASQHSLKKGNLKPSEPGNLSASAPDTTAFTTSPTNKLSTSIGEGGFGTVYLGQKNDGTKIAVKILSQKSSQGTTEFQNEIEVLMKIQHENLVPFIVYCNDGVKRAII</sequence>
<dbReference type="PROSITE" id="PS00107">
    <property type="entry name" value="PROTEIN_KINASE_ATP"/>
    <property type="match status" value="1"/>
</dbReference>
<comment type="caution">
    <text evidence="4">The sequence shown here is derived from an EMBL/GenBank/DDBJ whole genome shotgun (WGS) entry which is preliminary data.</text>
</comment>
<evidence type="ECO:0000313" key="5">
    <source>
        <dbReference type="Proteomes" id="UP001180020"/>
    </source>
</evidence>
<dbReference type="InterPro" id="IPR001245">
    <property type="entry name" value="Ser-Thr/Tyr_kinase_cat_dom"/>
</dbReference>
<dbReference type="Proteomes" id="UP001180020">
    <property type="component" value="Unassembled WGS sequence"/>
</dbReference>